<proteinExistence type="predicted"/>
<reference evidence="1" key="1">
    <citation type="submission" date="2021-08" db="EMBL/GenBank/DDBJ databases">
        <title>WGS assembly of Ceratopteris richardii.</title>
        <authorList>
            <person name="Marchant D.B."/>
            <person name="Chen G."/>
            <person name="Jenkins J."/>
            <person name="Shu S."/>
            <person name="Leebens-Mack J."/>
            <person name="Grimwood J."/>
            <person name="Schmutz J."/>
            <person name="Soltis P."/>
            <person name="Soltis D."/>
            <person name="Chen Z.-H."/>
        </authorList>
    </citation>
    <scope>NUCLEOTIDE SEQUENCE</scope>
    <source>
        <strain evidence="1">Whitten #5841</strain>
        <tissue evidence="1">Leaf</tissue>
    </source>
</reference>
<name>A0A8T2R0B6_CERRI</name>
<gene>
    <name evidence="1" type="ORF">KP509_31G071000</name>
</gene>
<evidence type="ECO:0000313" key="2">
    <source>
        <dbReference type="Proteomes" id="UP000825935"/>
    </source>
</evidence>
<dbReference type="AlphaFoldDB" id="A0A8T2R0B6"/>
<protein>
    <submittedName>
        <fullName evidence="1">Uncharacterized protein</fullName>
    </submittedName>
</protein>
<organism evidence="1 2">
    <name type="scientific">Ceratopteris richardii</name>
    <name type="common">Triangle waterfern</name>
    <dbReference type="NCBI Taxonomy" id="49495"/>
    <lineage>
        <taxon>Eukaryota</taxon>
        <taxon>Viridiplantae</taxon>
        <taxon>Streptophyta</taxon>
        <taxon>Embryophyta</taxon>
        <taxon>Tracheophyta</taxon>
        <taxon>Polypodiopsida</taxon>
        <taxon>Polypodiidae</taxon>
        <taxon>Polypodiales</taxon>
        <taxon>Pteridineae</taxon>
        <taxon>Pteridaceae</taxon>
        <taxon>Parkerioideae</taxon>
        <taxon>Ceratopteris</taxon>
    </lineage>
</organism>
<comment type="caution">
    <text evidence="1">The sequence shown here is derived from an EMBL/GenBank/DDBJ whole genome shotgun (WGS) entry which is preliminary data.</text>
</comment>
<dbReference type="EMBL" id="CM035436">
    <property type="protein sequence ID" value="KAH7289340.1"/>
    <property type="molecule type" value="Genomic_DNA"/>
</dbReference>
<evidence type="ECO:0000313" key="1">
    <source>
        <dbReference type="EMBL" id="KAH7289340.1"/>
    </source>
</evidence>
<sequence length="146" mass="15860">MEGSLLWSTKDSGTHVPRLSVILVAPLPTVGTLSPRPHLRGILLHTLPDLSIQLKPMSLVMLEDAMFGVFIDFPFCFVLAGRRPSCDMSNCMPSSLIFVIGSASGCLVSRIEFCIPGVEPPTSPHILFKGWMLMLITLAAGKDHSK</sequence>
<dbReference type="Proteomes" id="UP000825935">
    <property type="component" value="Chromosome 31"/>
</dbReference>
<keyword evidence="2" id="KW-1185">Reference proteome</keyword>
<accession>A0A8T2R0B6</accession>